<dbReference type="HOGENOM" id="CLU_2692782_0_0_1"/>
<organism evidence="5 6">
    <name type="scientific">Theobroma cacao</name>
    <name type="common">Cacao</name>
    <name type="synonym">Cocoa</name>
    <dbReference type="NCBI Taxonomy" id="3641"/>
    <lineage>
        <taxon>Eukaryota</taxon>
        <taxon>Viridiplantae</taxon>
        <taxon>Streptophyta</taxon>
        <taxon>Embryophyta</taxon>
        <taxon>Tracheophyta</taxon>
        <taxon>Spermatophyta</taxon>
        <taxon>Magnoliopsida</taxon>
        <taxon>eudicotyledons</taxon>
        <taxon>Gunneridae</taxon>
        <taxon>Pentapetalae</taxon>
        <taxon>rosids</taxon>
        <taxon>malvids</taxon>
        <taxon>Malvales</taxon>
        <taxon>Malvaceae</taxon>
        <taxon>Byttnerioideae</taxon>
        <taxon>Theobroma</taxon>
    </lineage>
</organism>
<dbReference type="InterPro" id="IPR027640">
    <property type="entry name" value="Kinesin-like_fam"/>
</dbReference>
<dbReference type="PANTHER" id="PTHR47968">
    <property type="entry name" value="CENTROMERE PROTEIN E"/>
    <property type="match status" value="1"/>
</dbReference>
<dbReference type="InParanoid" id="A0A061EW20"/>
<keyword evidence="1" id="KW-0175">Coiled coil</keyword>
<dbReference type="GO" id="GO:0005524">
    <property type="term" value="F:ATP binding"/>
    <property type="evidence" value="ECO:0007669"/>
    <property type="project" value="InterPro"/>
</dbReference>
<evidence type="ECO:0000313" key="5">
    <source>
        <dbReference type="EMBL" id="EOY09006.1"/>
    </source>
</evidence>
<comment type="similarity">
    <text evidence="3">Belongs to the TRAFAC class myosin-kinesin ATPase superfamily. Kinesin family.</text>
</comment>
<sequence length="74" mass="8467">MERIHVVVRTRPLSQEDAKTSPWKISANSIFIPNHSTKFEFDRIFGQDCKTEEVYEVRTKEIVAAAVRGFNGAI</sequence>
<dbReference type="OMA" id="FGEDCRT"/>
<dbReference type="STRING" id="3641.A0A061EW20"/>
<protein>
    <submittedName>
        <fullName evidence="5">Kinesin heavy chain, putative</fullName>
    </submittedName>
</protein>
<dbReference type="SUPFAM" id="SSF52540">
    <property type="entry name" value="P-loop containing nucleoside triphosphate hydrolases"/>
    <property type="match status" value="1"/>
</dbReference>
<evidence type="ECO:0000256" key="2">
    <source>
        <dbReference type="ARBA" id="ARBA00023175"/>
    </source>
</evidence>
<dbReference type="Proteomes" id="UP000026915">
    <property type="component" value="Chromosome 5"/>
</dbReference>
<feature type="domain" description="Kinesin motor" evidence="4">
    <location>
        <begin position="3"/>
        <end position="74"/>
    </location>
</feature>
<accession>A0A061EW20</accession>
<keyword evidence="2" id="KW-0505">Motor protein</keyword>
<name>A0A061EW20_THECC</name>
<dbReference type="AlphaFoldDB" id="A0A061EW20"/>
<dbReference type="PANTHER" id="PTHR47968:SF75">
    <property type="entry name" value="CENTROMERE-ASSOCIATED PROTEIN E"/>
    <property type="match status" value="1"/>
</dbReference>
<comment type="caution">
    <text evidence="3">Lacks conserved residue(s) required for the propagation of feature annotation.</text>
</comment>
<dbReference type="GO" id="GO:0007018">
    <property type="term" value="P:microtubule-based movement"/>
    <property type="evidence" value="ECO:0007669"/>
    <property type="project" value="InterPro"/>
</dbReference>
<evidence type="ECO:0000259" key="4">
    <source>
        <dbReference type="PROSITE" id="PS50067"/>
    </source>
</evidence>
<gene>
    <name evidence="5" type="ORF">TCM_024338</name>
</gene>
<dbReference type="Gramene" id="EOY09006">
    <property type="protein sequence ID" value="EOY09006"/>
    <property type="gene ID" value="TCM_024338"/>
</dbReference>
<dbReference type="EMBL" id="CM001883">
    <property type="protein sequence ID" value="EOY09006.1"/>
    <property type="molecule type" value="Genomic_DNA"/>
</dbReference>
<dbReference type="InterPro" id="IPR036961">
    <property type="entry name" value="Kinesin_motor_dom_sf"/>
</dbReference>
<dbReference type="InterPro" id="IPR001752">
    <property type="entry name" value="Kinesin_motor_dom"/>
</dbReference>
<dbReference type="PROSITE" id="PS50067">
    <property type="entry name" value="KINESIN_MOTOR_2"/>
    <property type="match status" value="1"/>
</dbReference>
<keyword evidence="6" id="KW-1185">Reference proteome</keyword>
<evidence type="ECO:0000313" key="6">
    <source>
        <dbReference type="Proteomes" id="UP000026915"/>
    </source>
</evidence>
<reference evidence="5 6" key="1">
    <citation type="journal article" date="2013" name="Genome Biol.">
        <title>The genome sequence of the most widely cultivated cacao type and its use to identify candidate genes regulating pod color.</title>
        <authorList>
            <person name="Motamayor J.C."/>
            <person name="Mockaitis K."/>
            <person name="Schmutz J."/>
            <person name="Haiminen N."/>
            <person name="Iii D.L."/>
            <person name="Cornejo O."/>
            <person name="Findley S.D."/>
            <person name="Zheng P."/>
            <person name="Utro F."/>
            <person name="Royaert S."/>
            <person name="Saski C."/>
            <person name="Jenkins J."/>
            <person name="Podicheti R."/>
            <person name="Zhao M."/>
            <person name="Scheffler B.E."/>
            <person name="Stack J.C."/>
            <person name="Feltus F.A."/>
            <person name="Mustiga G.M."/>
            <person name="Amores F."/>
            <person name="Phillips W."/>
            <person name="Marelli J.P."/>
            <person name="May G.D."/>
            <person name="Shapiro H."/>
            <person name="Ma J."/>
            <person name="Bustamante C.D."/>
            <person name="Schnell R.J."/>
            <person name="Main D."/>
            <person name="Gilbert D."/>
            <person name="Parida L."/>
            <person name="Kuhn D.N."/>
        </authorList>
    </citation>
    <scope>NUCLEOTIDE SEQUENCE [LARGE SCALE GENOMIC DNA]</scope>
    <source>
        <strain evidence="6">cv. Matina 1-6</strain>
    </source>
</reference>
<evidence type="ECO:0000256" key="1">
    <source>
        <dbReference type="ARBA" id="ARBA00023054"/>
    </source>
</evidence>
<dbReference type="eggNOG" id="KOG0242">
    <property type="taxonomic scope" value="Eukaryota"/>
</dbReference>
<dbReference type="GO" id="GO:0003777">
    <property type="term" value="F:microtubule motor activity"/>
    <property type="evidence" value="ECO:0007669"/>
    <property type="project" value="InterPro"/>
</dbReference>
<proteinExistence type="inferred from homology"/>
<dbReference type="GO" id="GO:0008017">
    <property type="term" value="F:microtubule binding"/>
    <property type="evidence" value="ECO:0007669"/>
    <property type="project" value="InterPro"/>
</dbReference>
<evidence type="ECO:0000256" key="3">
    <source>
        <dbReference type="PROSITE-ProRule" id="PRU00283"/>
    </source>
</evidence>
<dbReference type="InterPro" id="IPR027417">
    <property type="entry name" value="P-loop_NTPase"/>
</dbReference>
<dbReference type="Gene3D" id="3.40.850.10">
    <property type="entry name" value="Kinesin motor domain"/>
    <property type="match status" value="1"/>
</dbReference>